<dbReference type="Proteomes" id="UP001190700">
    <property type="component" value="Unassembled WGS sequence"/>
</dbReference>
<accession>A0AAE0BVR6</accession>
<evidence type="ECO:0000313" key="4">
    <source>
        <dbReference type="Proteomes" id="UP001190700"/>
    </source>
</evidence>
<comment type="caution">
    <text evidence="3">The sequence shown here is derived from an EMBL/GenBank/DDBJ whole genome shotgun (WGS) entry which is preliminary data.</text>
</comment>
<name>A0AAE0BVR6_9CHLO</name>
<keyword evidence="4" id="KW-1185">Reference proteome</keyword>
<feature type="coiled-coil region" evidence="1">
    <location>
        <begin position="259"/>
        <end position="286"/>
    </location>
</feature>
<keyword evidence="1" id="KW-0175">Coiled coil</keyword>
<reference evidence="3 4" key="1">
    <citation type="journal article" date="2015" name="Genome Biol. Evol.">
        <title>Comparative Genomics of a Bacterivorous Green Alga Reveals Evolutionary Causalities and Consequences of Phago-Mixotrophic Mode of Nutrition.</title>
        <authorList>
            <person name="Burns J.A."/>
            <person name="Paasch A."/>
            <person name="Narechania A."/>
            <person name="Kim E."/>
        </authorList>
    </citation>
    <scope>NUCLEOTIDE SEQUENCE [LARGE SCALE GENOMIC DNA]</scope>
    <source>
        <strain evidence="3 4">PLY_AMNH</strain>
    </source>
</reference>
<sequence>MAESQCIDYYEEAFELAEAEPDLVDATTNIVRHDVPEPTFEGQGSSTSERAYLKKEICKKGKKRILLESERRGCKISMVKEVECAPVGQLSEAEELWAQIYHSCDTESKEKKTVASQLTKEELLALLAKFDPHSAPVEGLPVPTAPLIPTPSPQPIPNLMDAEVLLPPVQKTAVERMGNDGESKTWRDLEGHLWWHVEDLNKKIKNLSNNTYATFRKELADAVSTVKQELCTYFASPEFAGQFVQRVLQAARGQSASPAAADSDEVQTLRRELQLYRAEVAHIRRSVSDMELRIPSAVPKVETVKAIRRTEKRLLNQEAHLLQGQTLDVESARYLLFFRRLVEEDFISFDTGSVRVKIPQTASAAMEQEEDDSECSDDEAHA</sequence>
<dbReference type="AlphaFoldDB" id="A0AAE0BVR6"/>
<feature type="compositionally biased region" description="Acidic residues" evidence="2">
    <location>
        <begin position="367"/>
        <end position="382"/>
    </location>
</feature>
<evidence type="ECO:0000256" key="1">
    <source>
        <dbReference type="SAM" id="Coils"/>
    </source>
</evidence>
<dbReference type="EMBL" id="LGRX02033098">
    <property type="protein sequence ID" value="KAK3242969.1"/>
    <property type="molecule type" value="Genomic_DNA"/>
</dbReference>
<feature type="region of interest" description="Disordered" evidence="2">
    <location>
        <begin position="361"/>
        <end position="382"/>
    </location>
</feature>
<organism evidence="3 4">
    <name type="scientific">Cymbomonas tetramitiformis</name>
    <dbReference type="NCBI Taxonomy" id="36881"/>
    <lineage>
        <taxon>Eukaryota</taxon>
        <taxon>Viridiplantae</taxon>
        <taxon>Chlorophyta</taxon>
        <taxon>Pyramimonadophyceae</taxon>
        <taxon>Pyramimonadales</taxon>
        <taxon>Pyramimonadaceae</taxon>
        <taxon>Cymbomonas</taxon>
    </lineage>
</organism>
<protein>
    <submittedName>
        <fullName evidence="3">Uncharacterized protein</fullName>
    </submittedName>
</protein>
<evidence type="ECO:0000256" key="2">
    <source>
        <dbReference type="SAM" id="MobiDB-lite"/>
    </source>
</evidence>
<gene>
    <name evidence="3" type="ORF">CYMTET_47356</name>
</gene>
<proteinExistence type="predicted"/>
<evidence type="ECO:0000313" key="3">
    <source>
        <dbReference type="EMBL" id="KAK3242969.1"/>
    </source>
</evidence>